<dbReference type="AlphaFoldDB" id="A0A8J3QW91"/>
<feature type="transmembrane region" description="Helical" evidence="1">
    <location>
        <begin position="12"/>
        <end position="33"/>
    </location>
</feature>
<dbReference type="EMBL" id="BONZ01000038">
    <property type="protein sequence ID" value="GIH15891.1"/>
    <property type="molecule type" value="Genomic_DNA"/>
</dbReference>
<feature type="transmembrane region" description="Helical" evidence="1">
    <location>
        <begin position="141"/>
        <end position="165"/>
    </location>
</feature>
<gene>
    <name evidence="2" type="ORF">Raf01_40630</name>
</gene>
<dbReference type="InterPro" id="IPR009339">
    <property type="entry name" value="DUF998"/>
</dbReference>
<dbReference type="Pfam" id="PF06197">
    <property type="entry name" value="DUF998"/>
    <property type="match status" value="1"/>
</dbReference>
<feature type="transmembrane region" description="Helical" evidence="1">
    <location>
        <begin position="60"/>
        <end position="82"/>
    </location>
</feature>
<evidence type="ECO:0000256" key="1">
    <source>
        <dbReference type="SAM" id="Phobius"/>
    </source>
</evidence>
<keyword evidence="1" id="KW-1133">Transmembrane helix</keyword>
<reference evidence="2" key="1">
    <citation type="submission" date="2021-01" db="EMBL/GenBank/DDBJ databases">
        <title>Whole genome shotgun sequence of Rugosimonospora africana NBRC 104875.</title>
        <authorList>
            <person name="Komaki H."/>
            <person name="Tamura T."/>
        </authorList>
    </citation>
    <scope>NUCLEOTIDE SEQUENCE</scope>
    <source>
        <strain evidence="2">NBRC 104875</strain>
    </source>
</reference>
<comment type="caution">
    <text evidence="2">The sequence shown here is derived from an EMBL/GenBank/DDBJ whole genome shotgun (WGS) entry which is preliminary data.</text>
</comment>
<keyword evidence="3" id="KW-1185">Reference proteome</keyword>
<dbReference type="Proteomes" id="UP000642748">
    <property type="component" value="Unassembled WGS sequence"/>
</dbReference>
<organism evidence="2 3">
    <name type="scientific">Rugosimonospora africana</name>
    <dbReference type="NCBI Taxonomy" id="556532"/>
    <lineage>
        <taxon>Bacteria</taxon>
        <taxon>Bacillati</taxon>
        <taxon>Actinomycetota</taxon>
        <taxon>Actinomycetes</taxon>
        <taxon>Micromonosporales</taxon>
        <taxon>Micromonosporaceae</taxon>
        <taxon>Rugosimonospora</taxon>
    </lineage>
</organism>
<evidence type="ECO:0000313" key="3">
    <source>
        <dbReference type="Proteomes" id="UP000642748"/>
    </source>
</evidence>
<keyword evidence="1" id="KW-0472">Membrane</keyword>
<name>A0A8J3QW91_9ACTN</name>
<protein>
    <submittedName>
        <fullName evidence="2">Membrane protein</fullName>
    </submittedName>
</protein>
<evidence type="ECO:0000313" key="2">
    <source>
        <dbReference type="EMBL" id="GIH15891.1"/>
    </source>
</evidence>
<sequence length="217" mass="22313">MDGPIPPDRPIARWVLISAALCSIVLTTGWLIADAVQPATYSPIHQTISILAGHAGAHRWIATTALLLVGACYLATAAGMTALRLPGRIGLAVAGTAAIGVAMCPEPVVGTTTQHMAFTTVGAATIAIWPALTARRDHGGCAVLSVPVAATVTVAFLALLAWLFIEAQTDGRVGLAERIDSSVQACWPFVVAVGLRRSARTAPARPVPEDASPAEVG</sequence>
<proteinExistence type="predicted"/>
<feature type="transmembrane region" description="Helical" evidence="1">
    <location>
        <begin position="115"/>
        <end position="134"/>
    </location>
</feature>
<feature type="transmembrane region" description="Helical" evidence="1">
    <location>
        <begin position="89"/>
        <end position="109"/>
    </location>
</feature>
<accession>A0A8J3QW91</accession>
<keyword evidence="1" id="KW-0812">Transmembrane</keyword>